<feature type="compositionally biased region" description="Polar residues" evidence="2">
    <location>
        <begin position="238"/>
        <end position="248"/>
    </location>
</feature>
<keyword evidence="3" id="KW-0812">Transmembrane</keyword>
<evidence type="ECO:0000256" key="3">
    <source>
        <dbReference type="SAM" id="Phobius"/>
    </source>
</evidence>
<gene>
    <name evidence="4" type="ORF">LEL_07342</name>
</gene>
<feature type="compositionally biased region" description="Basic and acidic residues" evidence="2">
    <location>
        <begin position="12"/>
        <end position="23"/>
    </location>
</feature>
<evidence type="ECO:0000256" key="2">
    <source>
        <dbReference type="SAM" id="MobiDB-lite"/>
    </source>
</evidence>
<proteinExistence type="predicted"/>
<feature type="compositionally biased region" description="Basic residues" evidence="2">
    <location>
        <begin position="89"/>
        <end position="99"/>
    </location>
</feature>
<dbReference type="OrthoDB" id="10528929at2759"/>
<evidence type="ECO:0000313" key="4">
    <source>
        <dbReference type="EMBL" id="OAA75354.1"/>
    </source>
</evidence>
<dbReference type="EMBL" id="AZHF01000005">
    <property type="protein sequence ID" value="OAA75354.1"/>
    <property type="molecule type" value="Genomic_DNA"/>
</dbReference>
<feature type="coiled-coil region" evidence="1">
    <location>
        <begin position="111"/>
        <end position="145"/>
    </location>
</feature>
<feature type="region of interest" description="Disordered" evidence="2">
    <location>
        <begin position="52"/>
        <end position="99"/>
    </location>
</feature>
<evidence type="ECO:0000256" key="1">
    <source>
        <dbReference type="SAM" id="Coils"/>
    </source>
</evidence>
<keyword evidence="3" id="KW-1133">Transmembrane helix</keyword>
<reference evidence="4 5" key="1">
    <citation type="journal article" date="2016" name="Genome Biol. Evol.">
        <title>Divergent and convergent evolution of fungal pathogenicity.</title>
        <authorList>
            <person name="Shang Y."/>
            <person name="Xiao G."/>
            <person name="Zheng P."/>
            <person name="Cen K."/>
            <person name="Zhan S."/>
            <person name="Wang C."/>
        </authorList>
    </citation>
    <scope>NUCLEOTIDE SEQUENCE [LARGE SCALE GENOMIC DNA]</scope>
    <source>
        <strain evidence="4 5">RCEF 1005</strain>
    </source>
</reference>
<name>A0A168FLS7_CORDF</name>
<keyword evidence="3" id="KW-0472">Membrane</keyword>
<keyword evidence="5" id="KW-1185">Reference proteome</keyword>
<organism evidence="4 5">
    <name type="scientific">Akanthomyces lecanii RCEF 1005</name>
    <dbReference type="NCBI Taxonomy" id="1081108"/>
    <lineage>
        <taxon>Eukaryota</taxon>
        <taxon>Fungi</taxon>
        <taxon>Dikarya</taxon>
        <taxon>Ascomycota</taxon>
        <taxon>Pezizomycotina</taxon>
        <taxon>Sordariomycetes</taxon>
        <taxon>Hypocreomycetidae</taxon>
        <taxon>Hypocreales</taxon>
        <taxon>Cordycipitaceae</taxon>
        <taxon>Akanthomyces</taxon>
        <taxon>Cordyceps confragosa</taxon>
    </lineage>
</organism>
<accession>A0A168FLS7</accession>
<comment type="caution">
    <text evidence="4">The sequence shown here is derived from an EMBL/GenBank/DDBJ whole genome shotgun (WGS) entry which is preliminary data.</text>
</comment>
<dbReference type="AlphaFoldDB" id="A0A168FLS7"/>
<sequence>MSGGRDTHNRKHETERSDDGRDEISSYIELSRKNRELTAALKQLEKRAVLAEKETKELREAETETNEGKSELGERNSTEEGGKLQNGLKKNRKSKRKEAIKKEWEKVDARMLELDQEKQLLREEKQALQAEKQTYKNKLRRLLVQVYYTNAKIQKKNISSNMHGEAAAVGDAVPSHSDEIMDLATETKHGLYERSLDEEMQMAYDSETEDEEQYKGRSTSVLPPASLAETANPGPPVTGSSITGSPNLTHGVRQRERFRSFGAEGETATLTRTPEQIKMTPIGKVRDSEAICDATGRSDRPCFPALYPRLLAWIICSVLMAVGIGMTITACLYLQKAKKERNLWLEANGLTRAYLLAKAPSGDVD</sequence>
<feature type="region of interest" description="Disordered" evidence="2">
    <location>
        <begin position="205"/>
        <end position="251"/>
    </location>
</feature>
<protein>
    <submittedName>
        <fullName evidence="4">Uncharacterized protein</fullName>
    </submittedName>
</protein>
<keyword evidence="1" id="KW-0175">Coiled coil</keyword>
<dbReference type="Proteomes" id="UP000076881">
    <property type="component" value="Unassembled WGS sequence"/>
</dbReference>
<feature type="transmembrane region" description="Helical" evidence="3">
    <location>
        <begin position="310"/>
        <end position="334"/>
    </location>
</feature>
<feature type="region of interest" description="Disordered" evidence="2">
    <location>
        <begin position="1"/>
        <end position="23"/>
    </location>
</feature>
<feature type="compositionally biased region" description="Basic and acidic residues" evidence="2">
    <location>
        <begin position="52"/>
        <end position="82"/>
    </location>
</feature>
<evidence type="ECO:0000313" key="5">
    <source>
        <dbReference type="Proteomes" id="UP000076881"/>
    </source>
</evidence>